<dbReference type="RefSeq" id="WP_113792629.1">
    <property type="nucleotide sequence ID" value="NZ_CP042289.1"/>
</dbReference>
<evidence type="ECO:0000313" key="2">
    <source>
        <dbReference type="Proteomes" id="UP000253498"/>
    </source>
</evidence>
<gene>
    <name evidence="1" type="ORF">EB03_02260</name>
</gene>
<proteinExistence type="predicted"/>
<dbReference type="Proteomes" id="UP000253498">
    <property type="component" value="Unassembled WGS sequence"/>
</dbReference>
<evidence type="ECO:0000313" key="1">
    <source>
        <dbReference type="EMBL" id="RBT67493.1"/>
    </source>
</evidence>
<sequence length="60" mass="6936">MKDTERITVALESIAKSLSTLVEDTKANRELREQNIKMFNQLENKINDLAEDPFGLKQKE</sequence>
<name>A0AB37ICE4_ENTHR</name>
<comment type="caution">
    <text evidence="1">The sequence shown here is derived from an EMBL/GenBank/DDBJ whole genome shotgun (WGS) entry which is preliminary data.</text>
</comment>
<organism evidence="1 2">
    <name type="scientific">Enterococcus hirae</name>
    <dbReference type="NCBI Taxonomy" id="1354"/>
    <lineage>
        <taxon>Bacteria</taxon>
        <taxon>Bacillati</taxon>
        <taxon>Bacillota</taxon>
        <taxon>Bacilli</taxon>
        <taxon>Lactobacillales</taxon>
        <taxon>Enterococcaceae</taxon>
        <taxon>Enterococcus</taxon>
    </lineage>
</organism>
<reference evidence="1 2" key="1">
    <citation type="submission" date="2015-06" db="EMBL/GenBank/DDBJ databases">
        <title>The Genome Sequence of Enterococcus hirae 88EA1.</title>
        <authorList>
            <consortium name="The Broad Institute Genomics Platform"/>
            <consortium name="The Broad Institute Genome Sequencing Center for Infectious Disease"/>
            <person name="Earl A.M."/>
            <person name="Van Tyne D."/>
            <person name="Lebreton F."/>
            <person name="Saavedra J.T."/>
            <person name="Gilmore M.S."/>
            <person name="Manson McGuire A."/>
            <person name="Clock S."/>
            <person name="Crupain M."/>
            <person name="Rangan U."/>
            <person name="Young S."/>
            <person name="Abouelleil A."/>
            <person name="Cao P."/>
            <person name="Chapman S.B."/>
            <person name="Griggs A."/>
            <person name="Priest M."/>
            <person name="Shea T."/>
            <person name="Wortman J."/>
            <person name="Nusbaum C."/>
            <person name="Birren B."/>
        </authorList>
    </citation>
    <scope>NUCLEOTIDE SEQUENCE [LARGE SCALE GENOMIC DNA]</scope>
    <source>
        <strain evidence="1 2">88EA1</strain>
    </source>
</reference>
<accession>A0AB37ICE4</accession>
<dbReference type="EMBL" id="LESJ01000006">
    <property type="protein sequence ID" value="RBT67493.1"/>
    <property type="molecule type" value="Genomic_DNA"/>
</dbReference>
<dbReference type="AlphaFoldDB" id="A0AB37ICE4"/>
<protein>
    <submittedName>
        <fullName evidence="1">Uncharacterized protein</fullName>
    </submittedName>
</protein>